<dbReference type="eggNOG" id="ENOG5033E2M">
    <property type="taxonomic scope" value="Bacteria"/>
</dbReference>
<dbReference type="Proteomes" id="UP000008963">
    <property type="component" value="Chromosome"/>
</dbReference>
<sequence>MKLGLNHHDLQILGEIDWAEGAFAFVKTLKGVIGLKYEANLLGKEISSNELQKIKATFSQELIDTKKRISENGVPNVFIELFELTRKRDVKKYCKELKITERDLFLLIMNSEQIGFSHSSKHNSFVPEHHIYDKDEMNKLSDKESCSKTRKKVMSKISGTFRERRNVSCHLFHNGAMWHCFYFSYEDSQNMPNKKQHWKHGTHIHYISYIWNDAKDDLWQALDKRKISSTNFHISFDGSLNEPLHIAYIYGRAVIQITRERKI</sequence>
<evidence type="ECO:0000313" key="1">
    <source>
        <dbReference type="EMBL" id="CBW25937.1"/>
    </source>
</evidence>
<protein>
    <submittedName>
        <fullName evidence="1">Uncharacterized protein</fullName>
    </submittedName>
</protein>
<dbReference type="STRING" id="862908.BMS_1053"/>
<dbReference type="OrthoDB" id="9255782at2"/>
<dbReference type="HOGENOM" id="CLU_1056755_0_0_7"/>
<gene>
    <name evidence="1" type="ordered locus">BMS_1053</name>
</gene>
<organism evidence="1 2">
    <name type="scientific">Halobacteriovorax marinus (strain ATCC BAA-682 / DSM 15412 / SJ)</name>
    <name type="common">Bacteriovorax marinus</name>
    <dbReference type="NCBI Taxonomy" id="862908"/>
    <lineage>
        <taxon>Bacteria</taxon>
        <taxon>Pseudomonadati</taxon>
        <taxon>Bdellovibrionota</taxon>
        <taxon>Bacteriovoracia</taxon>
        <taxon>Bacteriovoracales</taxon>
        <taxon>Halobacteriovoraceae</taxon>
        <taxon>Halobacteriovorax</taxon>
    </lineage>
</organism>
<dbReference type="AlphaFoldDB" id="E1WXY0"/>
<dbReference type="EMBL" id="FQ312005">
    <property type="protein sequence ID" value="CBW25937.1"/>
    <property type="molecule type" value="Genomic_DNA"/>
</dbReference>
<keyword evidence="2" id="KW-1185">Reference proteome</keyword>
<dbReference type="PATRIC" id="fig|862908.3.peg.1004"/>
<proteinExistence type="predicted"/>
<reference evidence="2" key="1">
    <citation type="journal article" date="2013" name="ISME J.">
        <title>A small predatory core genome in the divergent marine Bacteriovorax marinus SJ and the terrestrial Bdellovibrio bacteriovorus.</title>
        <authorList>
            <person name="Crossman L.C."/>
            <person name="Chen H."/>
            <person name="Cerdeno-Tarraga A.M."/>
            <person name="Brooks K."/>
            <person name="Quail M.A."/>
            <person name="Pineiro S.A."/>
            <person name="Hobley L."/>
            <person name="Sockett R.E."/>
            <person name="Bentley S.D."/>
            <person name="Parkhill J."/>
            <person name="Williams H.N."/>
            <person name="Stine O.C."/>
        </authorList>
    </citation>
    <scope>NUCLEOTIDE SEQUENCE [LARGE SCALE GENOMIC DNA]</scope>
    <source>
        <strain evidence="2">ATCC BAA-682 / DSM 15412 / SJ</strain>
    </source>
</reference>
<dbReference type="RefSeq" id="WP_014243721.1">
    <property type="nucleotide sequence ID" value="NC_016620.1"/>
</dbReference>
<evidence type="ECO:0000313" key="2">
    <source>
        <dbReference type="Proteomes" id="UP000008963"/>
    </source>
</evidence>
<dbReference type="KEGG" id="bmx:BMS_1053"/>
<accession>E1WXY0</accession>
<name>E1WXY0_HALMS</name>